<protein>
    <submittedName>
        <fullName evidence="2">Uncharacterized protein</fullName>
    </submittedName>
</protein>
<proteinExistence type="predicted"/>
<dbReference type="OrthoDB" id="2802553at2759"/>
<accession>A0A060SC94</accession>
<comment type="caution">
    <text evidence="2">The sequence shown here is derived from an EMBL/GenBank/DDBJ whole genome shotgun (WGS) entry which is preliminary data.</text>
</comment>
<dbReference type="HOGENOM" id="CLU_602881_0_0_1"/>
<sequence length="454" mass="49887">MTQEAAARSLSRLPVIRPTGPSSTIDIDSTSPPSFFAIMGSSTTPYKRRYGHQSSMLNALSAFVHRLLRLPMTDNQRTLSGILQRTTGYLMPVDELADTLKSAYVYAVQNNQLNPDRARICHLSFMKERQGLQHEYILAYVTLDGLPWAQGADVRLGVIKCERNVDAREDGTANHFTAALSNTPSSGSPSMASPGSKSPLTRIHAADRFFIYDPSPFAAMSARSTDVCCHTHHFYIPNPAPPRLLDPTGIPPLEFDPPETCPLRSRDDTSPPSLYDLAAAAIALNLSAPLYIIWTNQCYWFAAALYYILGGRRAVEGAAQSPGVIEETSHVTAEASGVIQGTFRGMFTFASQADIEALYNSTVRDLFDEELKKLYRALREAVEGALQMARENARMARENARMAHENAQKDRAIAQKDQALAEMARENTRLAAELEAFKLHGVSGQPGPSRAPQV</sequence>
<organism evidence="2 3">
    <name type="scientific">Pycnoporus cinnabarinus</name>
    <name type="common">Cinnabar-red polypore</name>
    <name type="synonym">Trametes cinnabarina</name>
    <dbReference type="NCBI Taxonomy" id="5643"/>
    <lineage>
        <taxon>Eukaryota</taxon>
        <taxon>Fungi</taxon>
        <taxon>Dikarya</taxon>
        <taxon>Basidiomycota</taxon>
        <taxon>Agaricomycotina</taxon>
        <taxon>Agaricomycetes</taxon>
        <taxon>Polyporales</taxon>
        <taxon>Polyporaceae</taxon>
        <taxon>Trametes</taxon>
    </lineage>
</organism>
<evidence type="ECO:0000256" key="1">
    <source>
        <dbReference type="SAM" id="Coils"/>
    </source>
</evidence>
<dbReference type="Proteomes" id="UP000029665">
    <property type="component" value="Unassembled WGS sequence"/>
</dbReference>
<reference evidence="2" key="1">
    <citation type="submission" date="2014-01" db="EMBL/GenBank/DDBJ databases">
        <title>The genome of the white-rot fungus Pycnoporus cinnabarinus: a basidiomycete model with a versatile arsenal for lignocellulosic biomass breakdown.</title>
        <authorList>
            <person name="Levasseur A."/>
            <person name="Lomascolo A."/>
            <person name="Ruiz-Duenas F.J."/>
            <person name="Uzan E."/>
            <person name="Piumi F."/>
            <person name="Kues U."/>
            <person name="Ram A.F.J."/>
            <person name="Murat C."/>
            <person name="Haon M."/>
            <person name="Benoit I."/>
            <person name="Arfi Y."/>
            <person name="Chevret D."/>
            <person name="Drula E."/>
            <person name="Kwon M.J."/>
            <person name="Gouret P."/>
            <person name="Lesage-Meessen L."/>
            <person name="Lombard V."/>
            <person name="Mariette J."/>
            <person name="Noirot C."/>
            <person name="Park J."/>
            <person name="Patyshakuliyeva A."/>
            <person name="Wieneger R.A.B."/>
            <person name="Wosten H.A.B."/>
            <person name="Martin F."/>
            <person name="Coutinho P.M."/>
            <person name="de Vries R."/>
            <person name="Martinez A.T."/>
            <person name="Klopp C."/>
            <person name="Pontarotti P."/>
            <person name="Henrissat B."/>
            <person name="Record E."/>
        </authorList>
    </citation>
    <scope>NUCLEOTIDE SEQUENCE [LARGE SCALE GENOMIC DNA]</scope>
    <source>
        <strain evidence="2">BRFM137</strain>
    </source>
</reference>
<evidence type="ECO:0000313" key="2">
    <source>
        <dbReference type="EMBL" id="CDO71985.1"/>
    </source>
</evidence>
<dbReference type="AlphaFoldDB" id="A0A060SC94"/>
<name>A0A060SC94_PYCCI</name>
<gene>
    <name evidence="2" type="ORF">BN946_scf184943.g19</name>
</gene>
<dbReference type="STRING" id="5643.A0A060SC94"/>
<feature type="coiled-coil region" evidence="1">
    <location>
        <begin position="379"/>
        <end position="433"/>
    </location>
</feature>
<dbReference type="EMBL" id="CCBP010000109">
    <property type="protein sequence ID" value="CDO71985.1"/>
    <property type="molecule type" value="Genomic_DNA"/>
</dbReference>
<evidence type="ECO:0000313" key="3">
    <source>
        <dbReference type="Proteomes" id="UP000029665"/>
    </source>
</evidence>
<dbReference type="OMA" id="PTTHIGY"/>
<keyword evidence="3" id="KW-1185">Reference proteome</keyword>
<keyword evidence="1" id="KW-0175">Coiled coil</keyword>